<feature type="domain" description="TonB-dependent receptor-like beta-barrel" evidence="12">
    <location>
        <begin position="371"/>
        <end position="928"/>
    </location>
</feature>
<dbReference type="RefSeq" id="WP_105682625.1">
    <property type="nucleotide sequence ID" value="NZ_JBBGZD010000001.1"/>
</dbReference>
<dbReference type="OrthoDB" id="9768177at2"/>
<evidence type="ECO:0000256" key="4">
    <source>
        <dbReference type="ARBA" id="ARBA00022692"/>
    </source>
</evidence>
<keyword evidence="16" id="KW-1185">Reference proteome</keyword>
<dbReference type="EMBL" id="PCPH01000002">
    <property type="protein sequence ID" value="PRB91250.1"/>
    <property type="molecule type" value="Genomic_DNA"/>
</dbReference>
<dbReference type="NCBIfam" id="TIGR04056">
    <property type="entry name" value="OMP_RagA_SusC"/>
    <property type="match status" value="1"/>
</dbReference>
<evidence type="ECO:0000256" key="10">
    <source>
        <dbReference type="PROSITE-ProRule" id="PRU01360"/>
    </source>
</evidence>
<dbReference type="GO" id="GO:0044718">
    <property type="term" value="P:siderophore transmembrane transport"/>
    <property type="evidence" value="ECO:0007669"/>
    <property type="project" value="TreeGrafter"/>
</dbReference>
<dbReference type="NCBIfam" id="TIGR04057">
    <property type="entry name" value="SusC_RagA_signa"/>
    <property type="match status" value="1"/>
</dbReference>
<evidence type="ECO:0000256" key="11">
    <source>
        <dbReference type="RuleBase" id="RU003357"/>
    </source>
</evidence>
<dbReference type="GO" id="GO:0009279">
    <property type="term" value="C:cell outer membrane"/>
    <property type="evidence" value="ECO:0007669"/>
    <property type="project" value="UniProtKB-SubCell"/>
</dbReference>
<organism evidence="14 17">
    <name type="scientific">Chryseobacterium culicis</name>
    <dbReference type="NCBI Taxonomy" id="680127"/>
    <lineage>
        <taxon>Bacteria</taxon>
        <taxon>Pseudomonadati</taxon>
        <taxon>Bacteroidota</taxon>
        <taxon>Flavobacteriia</taxon>
        <taxon>Flavobacteriales</taxon>
        <taxon>Weeksellaceae</taxon>
        <taxon>Chryseobacterium group</taxon>
        <taxon>Chryseobacterium</taxon>
    </lineage>
</organism>
<sequence>MNVRISRSVGVVAVLYFTANFSAQTSKAKDTLAKENKIEEVVVIGYGTQKKSNVTGAIASIKASDIENIPSGKPEQVLQGRAAGVSVVTNSGQPGAAATVRVRGITSFGAGSNSPLWVVDGIVVDNIGWLNQSDIESIEVLKDGASSAIYGVSAAKGVILVTTKKGKKGKLTLSYNGFYGFSNASKKLDLLDATQYAKIINEGFVNDGGTPRFTNPESLGKGTNWQDAIFGTGEKSSHEVSITGGNEKSTYYTSFGYFDQSGVVMSDISNYKRINARFNSTHKVTDYLTIGQTFAYTHVKSQGISANEEFGGPLASAVNLDPTTPVVVTDWSMVDPSGYTNPYIIRDSEGHPYGISRYVNQEMTNPQAFRYLQQGNYNWSDDFVGNVFAELKFLDHFTFKTSLNGKKSYWGSRTYTPKYYLSPNYNNTSFNSLNKVDENKFEWSMENTLTYQNKFGDHNINIMIGQGVYRYNIAGGTSLTYSNLPVDNWQDASFNFNIPQDNITATGWDGIQTRKASYFGRIIYDYADKYLFTGTIRRDGSSKFATNQHWGTFPSMSLGWNVHKENFWPENKVVNNLKLRGGYGVLGNDEMDNFRFASFMVSGSNYTNSGNNIIIGYAPSTLENPNLKWEQTSQLNIAADLKLFNNFTLTADWYKKKTTDILRQINIPGYVGVPNLPWSNVGDMENTGIEIELGYKKNWGDFGISVNGNFATIKNRVLRLEDDIQYFNLASFQTMGAVSRVEVGQPYGSFYGQTYSGVFQNQAQIDNYVNGSGVKLLPNAKPGDFIWQDNNGDGLIDDNDKVNLGSSIPKYTFGLTVNLNYKNFDLMMFAQGQAGNKIFQGLRRLDMLDANYQTRILDRWTGEGSTNDNPRVTRNDPNHNYSWMSNYYLQKGDYVRLKIVQLGYTIPQDVTKRFGMNKVRLYITGENLLTFTKYTGYDPEIAGRNNSEQDIIGVDRAYYPQARTFLIGANIQF</sequence>
<dbReference type="PANTHER" id="PTHR30069:SF29">
    <property type="entry name" value="HEMOGLOBIN AND HEMOGLOBIN-HAPTOGLOBIN-BINDING PROTEIN 1-RELATED"/>
    <property type="match status" value="1"/>
</dbReference>
<evidence type="ECO:0000259" key="12">
    <source>
        <dbReference type="Pfam" id="PF00593"/>
    </source>
</evidence>
<dbReference type="InterPro" id="IPR023996">
    <property type="entry name" value="TonB-dep_OMP_SusC/RagA"/>
</dbReference>
<evidence type="ECO:0000313" key="15">
    <source>
        <dbReference type="EMBL" id="PRB91250.1"/>
    </source>
</evidence>
<evidence type="ECO:0000256" key="6">
    <source>
        <dbReference type="ARBA" id="ARBA00023077"/>
    </source>
</evidence>
<protein>
    <submittedName>
        <fullName evidence="14">SusC/RagA family TonB-linked outer membrane protein</fullName>
    </submittedName>
</protein>
<proteinExistence type="inferred from homology"/>
<dbReference type="InterPro" id="IPR039426">
    <property type="entry name" value="TonB-dep_rcpt-like"/>
</dbReference>
<keyword evidence="9 10" id="KW-0998">Cell outer membrane</keyword>
<keyword evidence="6 11" id="KW-0798">TonB box</keyword>
<dbReference type="SUPFAM" id="SSF56935">
    <property type="entry name" value="Porins"/>
    <property type="match status" value="1"/>
</dbReference>
<evidence type="ECO:0000256" key="7">
    <source>
        <dbReference type="ARBA" id="ARBA00023136"/>
    </source>
</evidence>
<dbReference type="InterPro" id="IPR012910">
    <property type="entry name" value="Plug_dom"/>
</dbReference>
<comment type="similarity">
    <text evidence="10 11">Belongs to the TonB-dependent receptor family.</text>
</comment>
<evidence type="ECO:0000256" key="5">
    <source>
        <dbReference type="ARBA" id="ARBA00022729"/>
    </source>
</evidence>
<dbReference type="Pfam" id="PF07715">
    <property type="entry name" value="Plug"/>
    <property type="match status" value="1"/>
</dbReference>
<evidence type="ECO:0000256" key="9">
    <source>
        <dbReference type="ARBA" id="ARBA00023237"/>
    </source>
</evidence>
<reference evidence="16 17" key="1">
    <citation type="submission" date="2017-09" db="EMBL/GenBank/DDBJ databases">
        <title>Genomic, metabolic, and phenotypic characteristics of bacterial isolates from the natural microbiome of the model nematode Caenorhabditis elegans.</title>
        <authorList>
            <person name="Zimmermann J."/>
            <person name="Obeng N."/>
            <person name="Yang W."/>
            <person name="Obeng O."/>
            <person name="Kissoyan K."/>
            <person name="Pees B."/>
            <person name="Dirksen P."/>
            <person name="Hoppner M."/>
            <person name="Franke A."/>
            <person name="Rosenstiel P."/>
            <person name="Leippe M."/>
            <person name="Dierking K."/>
            <person name="Kaleta C."/>
            <person name="Schulenburg H."/>
        </authorList>
    </citation>
    <scope>NUCLEOTIDE SEQUENCE [LARGE SCALE GENOMIC DNA]</scope>
    <source>
        <strain evidence="14 17">MYb25</strain>
        <strain evidence="15 16">MYb44</strain>
    </source>
</reference>
<dbReference type="Gene3D" id="2.40.170.20">
    <property type="entry name" value="TonB-dependent receptor, beta-barrel domain"/>
    <property type="match status" value="1"/>
</dbReference>
<evidence type="ECO:0000256" key="1">
    <source>
        <dbReference type="ARBA" id="ARBA00004571"/>
    </source>
</evidence>
<evidence type="ECO:0000259" key="13">
    <source>
        <dbReference type="Pfam" id="PF07715"/>
    </source>
</evidence>
<dbReference type="Proteomes" id="UP000238534">
    <property type="component" value="Unassembled WGS sequence"/>
</dbReference>
<dbReference type="InterPro" id="IPR036942">
    <property type="entry name" value="Beta-barrel_TonB_sf"/>
</dbReference>
<keyword evidence="5" id="KW-0732">Signal</keyword>
<dbReference type="AlphaFoldDB" id="A0A2S9CX40"/>
<dbReference type="InterPro" id="IPR037066">
    <property type="entry name" value="Plug_dom_sf"/>
</dbReference>
<gene>
    <name evidence="14" type="ORF">CQ022_01800</name>
    <name evidence="15" type="ORF">CQ033_11190</name>
</gene>
<dbReference type="InterPro" id="IPR023997">
    <property type="entry name" value="TonB-dep_OMP_SusC/RagA_CS"/>
</dbReference>
<evidence type="ECO:0000313" key="16">
    <source>
        <dbReference type="Proteomes" id="UP000238325"/>
    </source>
</evidence>
<dbReference type="Gene3D" id="2.170.130.10">
    <property type="entry name" value="TonB-dependent receptor, plug domain"/>
    <property type="match status" value="1"/>
</dbReference>
<keyword evidence="8" id="KW-0675">Receptor</keyword>
<evidence type="ECO:0000256" key="8">
    <source>
        <dbReference type="ARBA" id="ARBA00023170"/>
    </source>
</evidence>
<comment type="subcellular location">
    <subcellularLocation>
        <location evidence="1 10">Cell outer membrane</location>
        <topology evidence="1 10">Multi-pass membrane protein</topology>
    </subcellularLocation>
</comment>
<dbReference type="PANTHER" id="PTHR30069">
    <property type="entry name" value="TONB-DEPENDENT OUTER MEMBRANE RECEPTOR"/>
    <property type="match status" value="1"/>
</dbReference>
<keyword evidence="2 10" id="KW-0813">Transport</keyword>
<comment type="caution">
    <text evidence="14">The sequence shown here is derived from an EMBL/GenBank/DDBJ whole genome shotgun (WGS) entry which is preliminary data.</text>
</comment>
<feature type="domain" description="TonB-dependent receptor plug" evidence="13">
    <location>
        <begin position="51"/>
        <end position="158"/>
    </location>
</feature>
<evidence type="ECO:0000313" key="17">
    <source>
        <dbReference type="Proteomes" id="UP000238534"/>
    </source>
</evidence>
<evidence type="ECO:0000256" key="3">
    <source>
        <dbReference type="ARBA" id="ARBA00022452"/>
    </source>
</evidence>
<name>A0A2S9CX40_CHRCI</name>
<dbReference type="Pfam" id="PF00593">
    <property type="entry name" value="TonB_dep_Rec_b-barrel"/>
    <property type="match status" value="1"/>
</dbReference>
<dbReference type="PROSITE" id="PS52016">
    <property type="entry name" value="TONB_DEPENDENT_REC_3"/>
    <property type="match status" value="1"/>
</dbReference>
<accession>A0A2S9CX40</accession>
<dbReference type="InterPro" id="IPR000531">
    <property type="entry name" value="Beta-barrel_TonB"/>
</dbReference>
<keyword evidence="4 10" id="KW-0812">Transmembrane</keyword>
<evidence type="ECO:0000256" key="2">
    <source>
        <dbReference type="ARBA" id="ARBA00022448"/>
    </source>
</evidence>
<evidence type="ECO:0000313" key="14">
    <source>
        <dbReference type="EMBL" id="PRB85026.1"/>
    </source>
</evidence>
<keyword evidence="7 10" id="KW-0472">Membrane</keyword>
<dbReference type="Proteomes" id="UP000238325">
    <property type="component" value="Unassembled WGS sequence"/>
</dbReference>
<dbReference type="GO" id="GO:0015344">
    <property type="term" value="F:siderophore uptake transmembrane transporter activity"/>
    <property type="evidence" value="ECO:0007669"/>
    <property type="project" value="TreeGrafter"/>
</dbReference>
<keyword evidence="3 10" id="KW-1134">Transmembrane beta strand</keyword>
<dbReference type="EMBL" id="PCPP01000001">
    <property type="protein sequence ID" value="PRB85026.1"/>
    <property type="molecule type" value="Genomic_DNA"/>
</dbReference>